<protein>
    <recommendedName>
        <fullName evidence="4">Cytochrome C biogenesis protein</fullName>
    </recommendedName>
</protein>
<dbReference type="Proteomes" id="UP000248724">
    <property type="component" value="Unassembled WGS sequence"/>
</dbReference>
<gene>
    <name evidence="2" type="ORF">DLM65_05065</name>
</gene>
<reference evidence="2 3" key="1">
    <citation type="journal article" date="2017" name="Nature">
        <title>Atmospheric trace gases support primary production in Antarctic desert surface soil.</title>
        <authorList>
            <person name="Ji M."/>
            <person name="Greening C."/>
            <person name="Vanwonterghem I."/>
            <person name="Carere C.R."/>
            <person name="Bay S.K."/>
            <person name="Steen J.A."/>
            <person name="Montgomery K."/>
            <person name="Lines T."/>
            <person name="Beardall J."/>
            <person name="van Dorst J."/>
            <person name="Snape I."/>
            <person name="Stott M.B."/>
            <person name="Hugenholtz P."/>
            <person name="Ferrari B.C."/>
        </authorList>
    </citation>
    <scope>NUCLEOTIDE SEQUENCE [LARGE SCALE GENOMIC DNA]</scope>
    <source>
        <strain evidence="2">RRmetagenome_bin12</strain>
    </source>
</reference>
<keyword evidence="1" id="KW-0812">Transmembrane</keyword>
<evidence type="ECO:0008006" key="4">
    <source>
        <dbReference type="Google" id="ProtNLM"/>
    </source>
</evidence>
<organism evidence="2 3">
    <name type="scientific">Candidatus Aeolococcus gillhamiae</name>
    <dbReference type="NCBI Taxonomy" id="3127015"/>
    <lineage>
        <taxon>Bacteria</taxon>
        <taxon>Bacillati</taxon>
        <taxon>Candidatus Dormiibacterota</taxon>
        <taxon>Candidatus Dormibacteria</taxon>
        <taxon>Candidatus Aeolococcales</taxon>
        <taxon>Candidatus Aeolococcaceae</taxon>
        <taxon>Candidatus Aeolococcus</taxon>
    </lineage>
</organism>
<name>A0A2W5ZG99_9BACT</name>
<comment type="caution">
    <text evidence="2">The sequence shown here is derived from an EMBL/GenBank/DDBJ whole genome shotgun (WGS) entry which is preliminary data.</text>
</comment>
<feature type="transmembrane region" description="Helical" evidence="1">
    <location>
        <begin position="24"/>
        <end position="42"/>
    </location>
</feature>
<evidence type="ECO:0000313" key="2">
    <source>
        <dbReference type="EMBL" id="PZR81806.1"/>
    </source>
</evidence>
<keyword evidence="1" id="KW-0472">Membrane</keyword>
<dbReference type="AlphaFoldDB" id="A0A2W5ZG99"/>
<evidence type="ECO:0000313" key="3">
    <source>
        <dbReference type="Proteomes" id="UP000248724"/>
    </source>
</evidence>
<keyword evidence="1" id="KW-1133">Transmembrane helix</keyword>
<evidence type="ECO:0000256" key="1">
    <source>
        <dbReference type="SAM" id="Phobius"/>
    </source>
</evidence>
<sequence length="60" mass="6555">PFLLVAVLADRMQGAIRAVNRHMGVVNIVAGILLLGFGFLLISNEITLLNQFSFQAPFNL</sequence>
<accession>A0A2W5ZG99</accession>
<proteinExistence type="predicted"/>
<feature type="non-terminal residue" evidence="2">
    <location>
        <position position="1"/>
    </location>
</feature>
<dbReference type="EMBL" id="QHBU01000093">
    <property type="protein sequence ID" value="PZR81806.1"/>
    <property type="molecule type" value="Genomic_DNA"/>
</dbReference>